<evidence type="ECO:0000313" key="4">
    <source>
        <dbReference type="Proteomes" id="UP000813444"/>
    </source>
</evidence>
<dbReference type="AlphaFoldDB" id="A0A8K0ST81"/>
<feature type="compositionally biased region" description="Basic and acidic residues" evidence="2">
    <location>
        <begin position="288"/>
        <end position="303"/>
    </location>
</feature>
<feature type="compositionally biased region" description="Basic residues" evidence="2">
    <location>
        <begin position="223"/>
        <end position="238"/>
    </location>
</feature>
<keyword evidence="1" id="KW-0175">Coiled coil</keyword>
<keyword evidence="4" id="KW-1185">Reference proteome</keyword>
<sequence length="348" mass="37956">MANSCVLKIDRTDDESSFVLLQITPRGSKPLDLRLVATEGEAPYVATLKHDRVASLRGKNCSVSAEEWGEILQLVFSQTPQPDIQATATVESESSVTITIRKQIQGITQRLGSISLNHDPDQEIQLFDWCAAAADLSAKNKKQSVDADTRARELEITVQELKVQLEELVKAKQEDEDVLLRHAADLINEKKVKIREYLKVVEAARVSSTDDVPAPPESPQRVAPKHQPKQSRPTKRKASTAAVADEPEEMDVDSVKSEPGDSDAGRITDATASDLDSDEEEAAAQQSDADKPIPSHPVDKKDSAVQPQKKAPAQPPPKRDLPFTSRNKSKAPVVPAPAGSETESDDEL</sequence>
<dbReference type="SUPFAM" id="SSF58022">
    <property type="entry name" value="XRCC4, C-terminal oligomerization domain"/>
    <property type="match status" value="1"/>
</dbReference>
<gene>
    <name evidence="3" type="ORF">B0I35DRAFT_208866</name>
</gene>
<dbReference type="EMBL" id="JAGPNK010000005">
    <property type="protein sequence ID" value="KAH7321180.1"/>
    <property type="molecule type" value="Genomic_DNA"/>
</dbReference>
<organism evidence="3 4">
    <name type="scientific">Stachybotrys elegans</name>
    <dbReference type="NCBI Taxonomy" id="80388"/>
    <lineage>
        <taxon>Eukaryota</taxon>
        <taxon>Fungi</taxon>
        <taxon>Dikarya</taxon>
        <taxon>Ascomycota</taxon>
        <taxon>Pezizomycotina</taxon>
        <taxon>Sordariomycetes</taxon>
        <taxon>Hypocreomycetidae</taxon>
        <taxon>Hypocreales</taxon>
        <taxon>Stachybotryaceae</taxon>
        <taxon>Stachybotrys</taxon>
    </lineage>
</organism>
<accession>A0A8K0ST81</accession>
<proteinExistence type="predicted"/>
<feature type="compositionally biased region" description="Basic and acidic residues" evidence="2">
    <location>
        <begin position="253"/>
        <end position="266"/>
    </location>
</feature>
<evidence type="ECO:0000256" key="2">
    <source>
        <dbReference type="SAM" id="MobiDB-lite"/>
    </source>
</evidence>
<protein>
    <submittedName>
        <fullName evidence="3">Uncharacterized protein</fullName>
    </submittedName>
</protein>
<evidence type="ECO:0000313" key="3">
    <source>
        <dbReference type="EMBL" id="KAH7321180.1"/>
    </source>
</evidence>
<reference evidence="3" key="1">
    <citation type="journal article" date="2021" name="Nat. Commun.">
        <title>Genetic determinants of endophytism in the Arabidopsis root mycobiome.</title>
        <authorList>
            <person name="Mesny F."/>
            <person name="Miyauchi S."/>
            <person name="Thiergart T."/>
            <person name="Pickel B."/>
            <person name="Atanasova L."/>
            <person name="Karlsson M."/>
            <person name="Huettel B."/>
            <person name="Barry K.W."/>
            <person name="Haridas S."/>
            <person name="Chen C."/>
            <person name="Bauer D."/>
            <person name="Andreopoulos W."/>
            <person name="Pangilinan J."/>
            <person name="LaButti K."/>
            <person name="Riley R."/>
            <person name="Lipzen A."/>
            <person name="Clum A."/>
            <person name="Drula E."/>
            <person name="Henrissat B."/>
            <person name="Kohler A."/>
            <person name="Grigoriev I.V."/>
            <person name="Martin F.M."/>
            <person name="Hacquard S."/>
        </authorList>
    </citation>
    <scope>NUCLEOTIDE SEQUENCE</scope>
    <source>
        <strain evidence="3">MPI-CAGE-CH-0235</strain>
    </source>
</reference>
<feature type="region of interest" description="Disordered" evidence="2">
    <location>
        <begin position="205"/>
        <end position="348"/>
    </location>
</feature>
<dbReference type="Proteomes" id="UP000813444">
    <property type="component" value="Unassembled WGS sequence"/>
</dbReference>
<dbReference type="PANTHER" id="PTHR42067">
    <property type="entry name" value="YALI0C15378P"/>
    <property type="match status" value="1"/>
</dbReference>
<evidence type="ECO:0000256" key="1">
    <source>
        <dbReference type="SAM" id="Coils"/>
    </source>
</evidence>
<dbReference type="OrthoDB" id="8064436at2759"/>
<comment type="caution">
    <text evidence="3">The sequence shown here is derived from an EMBL/GenBank/DDBJ whole genome shotgun (WGS) entry which is preliminary data.</text>
</comment>
<dbReference type="PANTHER" id="PTHR42067:SF1">
    <property type="entry name" value="MITOTIC APPARATUS PROTEIN P62"/>
    <property type="match status" value="1"/>
</dbReference>
<name>A0A8K0ST81_9HYPO</name>
<feature type="coiled-coil region" evidence="1">
    <location>
        <begin position="151"/>
        <end position="178"/>
    </location>
</feature>